<dbReference type="NCBIfam" id="TIGR00197">
    <property type="entry name" value="yjeF_nterm"/>
    <property type="match status" value="1"/>
</dbReference>
<feature type="binding site" evidence="18">
    <location>
        <position position="58"/>
    </location>
    <ligand>
        <name>K(+)</name>
        <dbReference type="ChEBI" id="CHEBI:29103"/>
    </ligand>
</feature>
<comment type="function">
    <text evidence="14 19">Bifunctional enzyme that catalyzes the epimerization of the S- and R-forms of NAD(P)HX and the dehydration of the S-form of NAD(P)HX at the expense of ADP, which is converted to AMP. This allows the repair of both epimers of NAD(P)HX, a damaged form of NAD(P)H that is a result of enzymatic or heat-dependent hydration.</text>
</comment>
<dbReference type="GO" id="GO:0052855">
    <property type="term" value="F:ADP-dependent NAD(P)H-hydrate dehydratase activity"/>
    <property type="evidence" value="ECO:0007669"/>
    <property type="project" value="UniProtKB-UniRule"/>
</dbReference>
<comment type="function">
    <text evidence="17">Catalyzes the dehydration of the S-form of NAD(P)HX at the expense of ADP, which is converted to AMP. Together with NAD(P)HX epimerase, which catalyzes the epimerization of the S- and R-forms, the enzyme allows the repair of both epimers of NAD(P)HX, a damaged form of NAD(P)H that is a result of enzymatic or heat-dependent hydration.</text>
</comment>
<evidence type="ECO:0000256" key="19">
    <source>
        <dbReference type="PIRNR" id="PIRNR017184"/>
    </source>
</evidence>
<evidence type="ECO:0000256" key="10">
    <source>
        <dbReference type="ARBA" id="ARBA00023027"/>
    </source>
</evidence>
<evidence type="ECO:0000256" key="11">
    <source>
        <dbReference type="ARBA" id="ARBA00023235"/>
    </source>
</evidence>
<evidence type="ECO:0000256" key="16">
    <source>
        <dbReference type="ARBA" id="ARBA00049209"/>
    </source>
</evidence>
<evidence type="ECO:0000256" key="1">
    <source>
        <dbReference type="ARBA" id="ARBA00000013"/>
    </source>
</evidence>
<comment type="similarity">
    <text evidence="3 19">In the N-terminal section; belongs to the NnrE/AIBP family.</text>
</comment>
<keyword evidence="9 18" id="KW-0630">Potassium</keyword>
<dbReference type="EC" id="5.1.99.6" evidence="19"/>
<evidence type="ECO:0000256" key="6">
    <source>
        <dbReference type="ARBA" id="ARBA00022741"/>
    </source>
</evidence>
<proteinExistence type="inferred from homology"/>
<feature type="binding site" evidence="18">
    <location>
        <begin position="118"/>
        <end position="124"/>
    </location>
    <ligand>
        <name>(6S)-NADPHX</name>
        <dbReference type="ChEBI" id="CHEBI:64076"/>
    </ligand>
</feature>
<dbReference type="HAMAP" id="MF_01965">
    <property type="entry name" value="NADHX_dehydratase"/>
    <property type="match status" value="1"/>
</dbReference>
<evidence type="ECO:0000256" key="2">
    <source>
        <dbReference type="ARBA" id="ARBA00000909"/>
    </source>
</evidence>
<keyword evidence="6 17" id="KW-0547">Nucleotide-binding</keyword>
<comment type="cofactor">
    <cofactor evidence="17">
        <name>Mg(2+)</name>
        <dbReference type="ChEBI" id="CHEBI:18420"/>
    </cofactor>
</comment>
<feature type="domain" description="YjeF C-terminal" evidence="20">
    <location>
        <begin position="203"/>
        <end position="449"/>
    </location>
</feature>
<feature type="binding site" evidence="17">
    <location>
        <begin position="368"/>
        <end position="372"/>
    </location>
    <ligand>
        <name>AMP</name>
        <dbReference type="ChEBI" id="CHEBI:456215"/>
    </ligand>
</feature>
<evidence type="ECO:0000256" key="18">
    <source>
        <dbReference type="HAMAP-Rule" id="MF_01966"/>
    </source>
</evidence>
<feature type="binding site" evidence="17">
    <location>
        <position position="335"/>
    </location>
    <ligand>
        <name>(6S)-NADPHX</name>
        <dbReference type="ChEBI" id="CHEBI:64076"/>
    </ligand>
</feature>
<feature type="binding site" evidence="17">
    <location>
        <position position="236"/>
    </location>
    <ligand>
        <name>(6S)-NADPHX</name>
        <dbReference type="ChEBI" id="CHEBI:64076"/>
    </ligand>
</feature>
<evidence type="ECO:0000256" key="14">
    <source>
        <dbReference type="ARBA" id="ARBA00025153"/>
    </source>
</evidence>
<dbReference type="GO" id="GO:0052856">
    <property type="term" value="F:NAD(P)HX epimerase activity"/>
    <property type="evidence" value="ECO:0007669"/>
    <property type="project" value="UniProtKB-UniRule"/>
</dbReference>
<dbReference type="KEGG" id="spha:D3Y57_18485"/>
<name>A0A494TDE9_SPHPE</name>
<feature type="binding site" evidence="17">
    <location>
        <position position="397"/>
    </location>
    <ligand>
        <name>AMP</name>
        <dbReference type="ChEBI" id="CHEBI:456215"/>
    </ligand>
</feature>
<dbReference type="InterPro" id="IPR036652">
    <property type="entry name" value="YjeF_N_dom_sf"/>
</dbReference>
<dbReference type="EC" id="4.2.1.136" evidence="19"/>
<dbReference type="PANTHER" id="PTHR12592">
    <property type="entry name" value="ATP-DEPENDENT (S)-NAD(P)H-HYDRATE DEHYDRATASE FAMILY MEMBER"/>
    <property type="match status" value="1"/>
</dbReference>
<evidence type="ECO:0000256" key="5">
    <source>
        <dbReference type="ARBA" id="ARBA00022723"/>
    </source>
</evidence>
<evidence type="ECO:0000256" key="12">
    <source>
        <dbReference type="ARBA" id="ARBA00023239"/>
    </source>
</evidence>
<dbReference type="GO" id="GO:0110051">
    <property type="term" value="P:metabolite repair"/>
    <property type="evidence" value="ECO:0007669"/>
    <property type="project" value="TreeGrafter"/>
</dbReference>
<comment type="caution">
    <text evidence="18">Lacks conserved residue(s) required for the propagation of feature annotation.</text>
</comment>
<keyword evidence="12 17" id="KW-0456">Lyase</keyword>
<evidence type="ECO:0000259" key="20">
    <source>
        <dbReference type="PROSITE" id="PS51383"/>
    </source>
</evidence>
<feature type="binding site" evidence="17">
    <location>
        <position position="290"/>
    </location>
    <ligand>
        <name>(6S)-NADPHX</name>
        <dbReference type="ChEBI" id="CHEBI:64076"/>
    </ligand>
</feature>
<comment type="similarity">
    <text evidence="18">Belongs to the NnrE/AIBP family.</text>
</comment>
<dbReference type="Pfam" id="PF03853">
    <property type="entry name" value="YjeF_N"/>
    <property type="match status" value="1"/>
</dbReference>
<comment type="function">
    <text evidence="18">Catalyzes the epimerization of the S- and R-forms of NAD(P)HX, a damaged form of NAD(P)H that is a result of enzymatic or heat-dependent hydration. This is a prerequisite for the S-specific NAD(P)H-hydrate dehydratase to allow the repair of both epimers of NAD(P)HX.</text>
</comment>
<feature type="binding site" evidence="18">
    <location>
        <position position="147"/>
    </location>
    <ligand>
        <name>(6S)-NADPHX</name>
        <dbReference type="ChEBI" id="CHEBI:64076"/>
    </ligand>
</feature>
<evidence type="ECO:0000313" key="22">
    <source>
        <dbReference type="EMBL" id="AYJ87539.1"/>
    </source>
</evidence>
<evidence type="ECO:0000256" key="4">
    <source>
        <dbReference type="ARBA" id="ARBA00009524"/>
    </source>
</evidence>
<evidence type="ECO:0000313" key="23">
    <source>
        <dbReference type="Proteomes" id="UP000276254"/>
    </source>
</evidence>
<dbReference type="Proteomes" id="UP000276254">
    <property type="component" value="Chromosome"/>
</dbReference>
<comment type="similarity">
    <text evidence="4 19">In the C-terminal section; belongs to the NnrD/CARKD family.</text>
</comment>
<dbReference type="SUPFAM" id="SSF53613">
    <property type="entry name" value="Ribokinase-like"/>
    <property type="match status" value="1"/>
</dbReference>
<protein>
    <recommendedName>
        <fullName evidence="19">Bifunctional NAD(P)H-hydrate repair enzyme</fullName>
    </recommendedName>
    <alternativeName>
        <fullName evidence="19">Nicotinamide nucleotide repair protein</fullName>
    </alternativeName>
    <domain>
        <recommendedName>
            <fullName evidence="19">ADP-dependent (S)-NAD(P)H-hydrate dehydratase</fullName>
            <ecNumber evidence="19">4.2.1.136</ecNumber>
        </recommendedName>
        <alternativeName>
            <fullName evidence="19">ADP-dependent NAD(P)HX dehydratase</fullName>
        </alternativeName>
    </domain>
    <domain>
        <recommendedName>
            <fullName evidence="19">NAD(P)H-hydrate epimerase</fullName>
            <ecNumber evidence="19">5.1.99.6</ecNumber>
        </recommendedName>
    </domain>
</protein>
<gene>
    <name evidence="18" type="primary">nnrE</name>
    <name evidence="17" type="synonym">nnrD</name>
    <name evidence="22" type="ORF">D3Y57_18485</name>
</gene>
<feature type="binding site" evidence="18">
    <location>
        <begin position="57"/>
        <end position="61"/>
    </location>
    <ligand>
        <name>(6S)-NADPHX</name>
        <dbReference type="ChEBI" id="CHEBI:64076"/>
    </ligand>
</feature>
<evidence type="ECO:0000259" key="21">
    <source>
        <dbReference type="PROSITE" id="PS51385"/>
    </source>
</evidence>
<evidence type="ECO:0000256" key="8">
    <source>
        <dbReference type="ARBA" id="ARBA00022857"/>
    </source>
</evidence>
<evidence type="ECO:0000256" key="3">
    <source>
        <dbReference type="ARBA" id="ARBA00006001"/>
    </source>
</evidence>
<comment type="catalytic activity">
    <reaction evidence="1 18 19">
        <text>(6R)-NADHX = (6S)-NADHX</text>
        <dbReference type="Rhea" id="RHEA:32215"/>
        <dbReference type="ChEBI" id="CHEBI:64074"/>
        <dbReference type="ChEBI" id="CHEBI:64075"/>
        <dbReference type="EC" id="5.1.99.6"/>
    </reaction>
</comment>
<comment type="catalytic activity">
    <reaction evidence="2 18 19">
        <text>(6R)-NADPHX = (6S)-NADPHX</text>
        <dbReference type="Rhea" id="RHEA:32227"/>
        <dbReference type="ChEBI" id="CHEBI:64076"/>
        <dbReference type="ChEBI" id="CHEBI:64077"/>
        <dbReference type="EC" id="5.1.99.6"/>
    </reaction>
</comment>
<dbReference type="Gene3D" id="3.40.50.10260">
    <property type="entry name" value="YjeF N-terminal domain"/>
    <property type="match status" value="1"/>
</dbReference>
<keyword evidence="10 17" id="KW-0520">NAD</keyword>
<dbReference type="HAMAP" id="MF_01966">
    <property type="entry name" value="NADHX_epimerase"/>
    <property type="match status" value="1"/>
</dbReference>
<dbReference type="EMBL" id="CP032829">
    <property type="protein sequence ID" value="AYJ87539.1"/>
    <property type="molecule type" value="Genomic_DNA"/>
</dbReference>
<comment type="catalytic activity">
    <reaction evidence="15 17 19">
        <text>(6S)-NADHX + ADP = AMP + phosphate + NADH + H(+)</text>
        <dbReference type="Rhea" id="RHEA:32223"/>
        <dbReference type="ChEBI" id="CHEBI:15378"/>
        <dbReference type="ChEBI" id="CHEBI:43474"/>
        <dbReference type="ChEBI" id="CHEBI:57945"/>
        <dbReference type="ChEBI" id="CHEBI:64074"/>
        <dbReference type="ChEBI" id="CHEBI:456215"/>
        <dbReference type="ChEBI" id="CHEBI:456216"/>
        <dbReference type="EC" id="4.2.1.136"/>
    </reaction>
</comment>
<keyword evidence="8 17" id="KW-0521">NADP</keyword>
<dbReference type="AlphaFoldDB" id="A0A494TDE9"/>
<dbReference type="InterPro" id="IPR004443">
    <property type="entry name" value="YjeF_N_dom"/>
</dbReference>
<dbReference type="Pfam" id="PF01256">
    <property type="entry name" value="Carb_kinase"/>
    <property type="match status" value="1"/>
</dbReference>
<dbReference type="OrthoDB" id="9806925at2"/>
<dbReference type="Gene3D" id="3.40.1190.20">
    <property type="match status" value="1"/>
</dbReference>
<keyword evidence="7 17" id="KW-0067">ATP-binding</keyword>
<dbReference type="PANTHER" id="PTHR12592:SF0">
    <property type="entry name" value="ATP-DEPENDENT (S)-NAD(P)H-HYDRATE DEHYDRATASE"/>
    <property type="match status" value="1"/>
</dbReference>
<dbReference type="PIRSF" id="PIRSF017184">
    <property type="entry name" value="Nnr"/>
    <property type="match status" value="1"/>
</dbReference>
<dbReference type="PROSITE" id="PS51385">
    <property type="entry name" value="YJEF_N"/>
    <property type="match status" value="1"/>
</dbReference>
<organism evidence="22 23">
    <name type="scientific">Sphingomonas paeninsulae</name>
    <dbReference type="NCBI Taxonomy" id="2319844"/>
    <lineage>
        <taxon>Bacteria</taxon>
        <taxon>Pseudomonadati</taxon>
        <taxon>Pseudomonadota</taxon>
        <taxon>Alphaproteobacteria</taxon>
        <taxon>Sphingomonadales</taxon>
        <taxon>Sphingomonadaceae</taxon>
        <taxon>Sphingomonas</taxon>
    </lineage>
</organism>
<keyword evidence="13" id="KW-0511">Multifunctional enzyme</keyword>
<keyword evidence="5 18" id="KW-0479">Metal-binding</keyword>
<comment type="catalytic activity">
    <reaction evidence="16 17 19">
        <text>(6S)-NADPHX + ADP = AMP + phosphate + NADPH + H(+)</text>
        <dbReference type="Rhea" id="RHEA:32235"/>
        <dbReference type="ChEBI" id="CHEBI:15378"/>
        <dbReference type="ChEBI" id="CHEBI:43474"/>
        <dbReference type="ChEBI" id="CHEBI:57783"/>
        <dbReference type="ChEBI" id="CHEBI:64076"/>
        <dbReference type="ChEBI" id="CHEBI:456215"/>
        <dbReference type="ChEBI" id="CHEBI:456216"/>
        <dbReference type="EC" id="4.2.1.136"/>
    </reaction>
</comment>
<evidence type="ECO:0000256" key="9">
    <source>
        <dbReference type="ARBA" id="ARBA00022958"/>
    </source>
</evidence>
<dbReference type="InterPro" id="IPR029056">
    <property type="entry name" value="Ribokinase-like"/>
</dbReference>
<feature type="binding site" evidence="17">
    <location>
        <position position="398"/>
    </location>
    <ligand>
        <name>(6S)-NADPHX</name>
        <dbReference type="ChEBI" id="CHEBI:64076"/>
    </ligand>
</feature>
<keyword evidence="11 18" id="KW-0413">Isomerase</keyword>
<feature type="binding site" evidence="18">
    <location>
        <position position="150"/>
    </location>
    <ligand>
        <name>K(+)</name>
        <dbReference type="ChEBI" id="CHEBI:29103"/>
    </ligand>
</feature>
<feature type="domain" description="YjeF N-terminal" evidence="21">
    <location>
        <begin position="11"/>
        <end position="203"/>
    </location>
</feature>
<comment type="similarity">
    <text evidence="17">Belongs to the NnrD/CARKD family.</text>
</comment>
<dbReference type="GO" id="GO:0046496">
    <property type="term" value="P:nicotinamide nucleotide metabolic process"/>
    <property type="evidence" value="ECO:0007669"/>
    <property type="project" value="UniProtKB-UniRule"/>
</dbReference>
<accession>A0A494TDE9</accession>
<evidence type="ECO:0000256" key="13">
    <source>
        <dbReference type="ARBA" id="ARBA00023268"/>
    </source>
</evidence>
<feature type="binding site" evidence="18">
    <location>
        <position position="114"/>
    </location>
    <ligand>
        <name>K(+)</name>
        <dbReference type="ChEBI" id="CHEBI:29103"/>
    </ligand>
</feature>
<sequence>MIPVSGCVLTAAQMHDAEIASGISLQKLMDRAGCALAEAVWRFGSGRPALILCGPGNNGGDGYIAARLLAAWGVDVSIAASGFPKTELAVAARAAWDGLVGNLANAQSSPVLVDALFGTGLTRELPAEIAKPLHRLANAAEIVIAADLPSGVGTDDGRDYGAARADITLAFAAAKPAHLLQPAASLCGKVRIAHIGVECVANVSVLARPHLAQPGPTDHKYTRGMVIVVGGTMPGAAALSATAAARSGAGYVVGIGVTGDLPHAIVRRDHDELANTLDDPRVRAVVIGPGLGRSDRAREMVDLAIASPCPLVLDGDALAPNVVNDRPAPTILTPHAGEFTRMFGDGDGSKLDRTRAAADHCGATIIFKGADTVIASPGGRATLCPPASAWLSTAGTGDVLAGIAGAMLARGFAPHDAACAAVWLHSEAARLAGSGMIADDLLTQLPRCL</sequence>
<comment type="subunit">
    <text evidence="17">Homotetramer.</text>
</comment>
<dbReference type="SUPFAM" id="SSF64153">
    <property type="entry name" value="YjeF N-terminal domain-like"/>
    <property type="match status" value="1"/>
</dbReference>
<evidence type="ECO:0000256" key="17">
    <source>
        <dbReference type="HAMAP-Rule" id="MF_01965"/>
    </source>
</evidence>
<comment type="cofactor">
    <cofactor evidence="18 19">
        <name>K(+)</name>
        <dbReference type="ChEBI" id="CHEBI:29103"/>
    </cofactor>
    <text evidence="18 19">Binds 1 potassium ion per subunit.</text>
</comment>
<evidence type="ECO:0000256" key="15">
    <source>
        <dbReference type="ARBA" id="ARBA00048238"/>
    </source>
</evidence>
<dbReference type="GO" id="GO:0005524">
    <property type="term" value="F:ATP binding"/>
    <property type="evidence" value="ECO:0007669"/>
    <property type="project" value="UniProtKB-UniRule"/>
</dbReference>
<reference evidence="22 23" key="1">
    <citation type="submission" date="2018-09" db="EMBL/GenBank/DDBJ databases">
        <title>Sphingomonas peninsula sp. nov., isolated from fildes peninsula, Antarctic soil.</title>
        <authorList>
            <person name="Yingchao G."/>
        </authorList>
    </citation>
    <scope>NUCLEOTIDE SEQUENCE [LARGE SCALE GENOMIC DNA]</scope>
    <source>
        <strain evidence="22 23">YZ-8</strain>
    </source>
</reference>
<dbReference type="PROSITE" id="PS51383">
    <property type="entry name" value="YJEF_C_3"/>
    <property type="match status" value="1"/>
</dbReference>
<dbReference type="InterPro" id="IPR000631">
    <property type="entry name" value="CARKD"/>
</dbReference>
<dbReference type="InterPro" id="IPR030677">
    <property type="entry name" value="Nnr"/>
</dbReference>
<evidence type="ECO:0000256" key="7">
    <source>
        <dbReference type="ARBA" id="ARBA00022840"/>
    </source>
</evidence>
<dbReference type="GO" id="GO:0046872">
    <property type="term" value="F:metal ion binding"/>
    <property type="evidence" value="ECO:0007669"/>
    <property type="project" value="UniProtKB-UniRule"/>
</dbReference>
<dbReference type="NCBIfam" id="TIGR00196">
    <property type="entry name" value="yjeF_cterm"/>
    <property type="match status" value="1"/>
</dbReference>
<keyword evidence="23" id="KW-1185">Reference proteome</keyword>
<dbReference type="CDD" id="cd01171">
    <property type="entry name" value="YXKO-related"/>
    <property type="match status" value="1"/>
</dbReference>